<comment type="caution">
    <text evidence="1">The sequence shown here is derived from an EMBL/GenBank/DDBJ whole genome shotgun (WGS) entry which is preliminary data.</text>
</comment>
<reference evidence="1 2" key="1">
    <citation type="submission" date="2013-07" db="EMBL/GenBank/DDBJ databases">
        <title>Sulfurimonas hongkongensis AST-10 Genome Sequencing.</title>
        <authorList>
            <person name="Cai L."/>
            <person name="Zhang T."/>
        </authorList>
    </citation>
    <scope>NUCLEOTIDE SEQUENCE [LARGE SCALE GENOMIC DNA]</scope>
    <source>
        <strain evidence="1 2">AST-10</strain>
    </source>
</reference>
<evidence type="ECO:0008006" key="3">
    <source>
        <dbReference type="Google" id="ProtNLM"/>
    </source>
</evidence>
<dbReference type="InterPro" id="IPR020022">
    <property type="entry name" value="N-acetyl_sugar_amidoTrfase"/>
</dbReference>
<dbReference type="Gene3D" id="3.40.50.620">
    <property type="entry name" value="HUPs"/>
    <property type="match status" value="1"/>
</dbReference>
<organism evidence="1 2">
    <name type="scientific">Sulfurimonas hongkongensis</name>
    <dbReference type="NCBI Taxonomy" id="1172190"/>
    <lineage>
        <taxon>Bacteria</taxon>
        <taxon>Pseudomonadati</taxon>
        <taxon>Campylobacterota</taxon>
        <taxon>Epsilonproteobacteria</taxon>
        <taxon>Campylobacterales</taxon>
        <taxon>Sulfurimonadaceae</taxon>
        <taxon>Sulfurimonas</taxon>
    </lineage>
</organism>
<dbReference type="NCBIfam" id="TIGR03573">
    <property type="entry name" value="WbuX"/>
    <property type="match status" value="1"/>
</dbReference>
<dbReference type="STRING" id="1172190.M947_11095"/>
<dbReference type="PATRIC" id="fig|1172190.3.peg.2139"/>
<dbReference type="EMBL" id="AUPZ01000019">
    <property type="protein sequence ID" value="EQB34420.1"/>
    <property type="molecule type" value="Genomic_DNA"/>
</dbReference>
<protein>
    <recommendedName>
        <fullName evidence="3">Flagellin modification protein, PseA</fullName>
    </recommendedName>
</protein>
<keyword evidence="2" id="KW-1185">Reference proteome</keyword>
<dbReference type="SUPFAM" id="SSF52402">
    <property type="entry name" value="Adenine nucleotide alpha hydrolases-like"/>
    <property type="match status" value="1"/>
</dbReference>
<proteinExistence type="predicted"/>
<evidence type="ECO:0000313" key="1">
    <source>
        <dbReference type="EMBL" id="EQB34420.1"/>
    </source>
</evidence>
<name>T0J035_9BACT</name>
<accession>T0J035</accession>
<dbReference type="eggNOG" id="COG0037">
    <property type="taxonomic scope" value="Bacteria"/>
</dbReference>
<gene>
    <name evidence="1" type="ORF">M947_11095</name>
</gene>
<dbReference type="AlphaFoldDB" id="T0J035"/>
<evidence type="ECO:0000313" key="2">
    <source>
        <dbReference type="Proteomes" id="UP000015520"/>
    </source>
</evidence>
<dbReference type="OrthoDB" id="5366152at2"/>
<dbReference type="Proteomes" id="UP000015520">
    <property type="component" value="Unassembled WGS sequence"/>
</dbReference>
<dbReference type="RefSeq" id="WP_021288453.1">
    <property type="nucleotide sequence ID" value="NZ_AUPZ01000019.1"/>
</dbReference>
<dbReference type="InterPro" id="IPR014729">
    <property type="entry name" value="Rossmann-like_a/b/a_fold"/>
</dbReference>
<sequence length="378" mass="44205">MKIKYCKKCLMPSTKPYLTFNDEGICNACQSSEKKDKKKSENQIDWSKREREFNDLIDWAKEQNAPCYDAIVPVSGGKDSITQVHRLLNKGLRILAVNVDYGIKTKIGKYNLERIPEMGANLIIFRPELTLHKKLIKIGLEEYGDPDLLSHTLLHAYPLHVAKQFNIPLCLLGENSAFEYGGDEKLANNNEITREYFNHYAANKGMTAKVFGKKHNIPFELLWQYDFPDEIENNTEIKAVFCSYYFNWDSNENLKIAQSYGFKQLELAKEGTYRKFVGVDEQINRLHQYIKVLKFGYGRATDHACEDIRLGILSREVAKKLVKEYDLQPLGEEYIKSISRFLNYEREEFIGILDRFRNKDIWHKNSNNNWYIKNHLED</sequence>